<evidence type="ECO:0000313" key="1">
    <source>
        <dbReference type="EMBL" id="AFQ18732.1"/>
    </source>
</evidence>
<sequence>MITEIRKTISGTEYWDTKEKRSLFVPIGEEPGFEVTVNPETMIGGIDFAKGKDFSAIDGKVVGHEINLDDMNVEQLLSFAKENGIDVPGKLKKEETIRNHIVEQLTNDTK</sequence>
<dbReference type="KEGG" id="bti:BTG_26665"/>
<dbReference type="Proteomes" id="UP000005259">
    <property type="component" value="Chromosome"/>
</dbReference>
<dbReference type="EMBL" id="CP003752">
    <property type="protein sequence ID" value="AFQ18732.1"/>
    <property type="molecule type" value="Genomic_DNA"/>
</dbReference>
<evidence type="ECO:0000313" key="2">
    <source>
        <dbReference type="Proteomes" id="UP000005259"/>
    </source>
</evidence>
<gene>
    <name evidence="1" type="ORF">BTG_26665</name>
</gene>
<protein>
    <submittedName>
        <fullName evidence="1">Phage protein</fullName>
    </submittedName>
</protein>
<dbReference type="AlphaFoldDB" id="A0A9W3JER5"/>
<organism evidence="1 2">
    <name type="scientific">Bacillus thuringiensis HD-771</name>
    <dbReference type="NCBI Taxonomy" id="1218175"/>
    <lineage>
        <taxon>Bacteria</taxon>
        <taxon>Bacillati</taxon>
        <taxon>Bacillota</taxon>
        <taxon>Bacilli</taxon>
        <taxon>Bacillales</taxon>
        <taxon>Bacillaceae</taxon>
        <taxon>Bacillus</taxon>
        <taxon>Bacillus cereus group</taxon>
    </lineage>
</organism>
<name>A0A9W3JER5_BACTU</name>
<reference evidence="1 2" key="1">
    <citation type="submission" date="2012-08" db="EMBL/GenBank/DDBJ databases">
        <authorList>
            <person name="Doggett N."/>
            <person name="Teshima H."/>
            <person name="Bruce D."/>
            <person name="Detter J.C."/>
            <person name="Johnson S.L."/>
            <person name="Han C."/>
        </authorList>
    </citation>
    <scope>NUCLEOTIDE SEQUENCE [LARGE SCALE GENOMIC DNA]</scope>
    <source>
        <strain evidence="1 2">HD-771</strain>
    </source>
</reference>
<dbReference type="RefSeq" id="WP_000627245.1">
    <property type="nucleotide sequence ID" value="NC_018500.1"/>
</dbReference>
<proteinExistence type="predicted"/>
<accession>A0A9W3JER5</accession>